<dbReference type="OrthoDB" id="6422957at2759"/>
<feature type="transmembrane region" description="Helical" evidence="1">
    <location>
        <begin position="63"/>
        <end position="86"/>
    </location>
</feature>
<dbReference type="EMBL" id="KK113379">
    <property type="protein sequence ID" value="KFM60051.1"/>
    <property type="molecule type" value="Genomic_DNA"/>
</dbReference>
<accession>A0A087T4L2</accession>
<evidence type="ECO:0000313" key="3">
    <source>
        <dbReference type="Proteomes" id="UP000054359"/>
    </source>
</evidence>
<keyword evidence="1" id="KW-1133">Transmembrane helix</keyword>
<evidence type="ECO:0000313" key="2">
    <source>
        <dbReference type="EMBL" id="KFM60051.1"/>
    </source>
</evidence>
<dbReference type="AlphaFoldDB" id="A0A087T4L2"/>
<reference evidence="2 3" key="1">
    <citation type="submission" date="2013-11" db="EMBL/GenBank/DDBJ databases">
        <title>Genome sequencing of Stegodyphus mimosarum.</title>
        <authorList>
            <person name="Bechsgaard J."/>
        </authorList>
    </citation>
    <scope>NUCLEOTIDE SEQUENCE [LARGE SCALE GENOMIC DNA]</scope>
</reference>
<keyword evidence="1" id="KW-0472">Membrane</keyword>
<dbReference type="Proteomes" id="UP000054359">
    <property type="component" value="Unassembled WGS sequence"/>
</dbReference>
<protein>
    <submittedName>
        <fullName evidence="2">Uncharacterized protein</fullName>
    </submittedName>
</protein>
<name>A0A087T4L2_STEMI</name>
<keyword evidence="3" id="KW-1185">Reference proteome</keyword>
<organism evidence="2 3">
    <name type="scientific">Stegodyphus mimosarum</name>
    <name type="common">African social velvet spider</name>
    <dbReference type="NCBI Taxonomy" id="407821"/>
    <lineage>
        <taxon>Eukaryota</taxon>
        <taxon>Metazoa</taxon>
        <taxon>Ecdysozoa</taxon>
        <taxon>Arthropoda</taxon>
        <taxon>Chelicerata</taxon>
        <taxon>Arachnida</taxon>
        <taxon>Araneae</taxon>
        <taxon>Araneomorphae</taxon>
        <taxon>Entelegynae</taxon>
        <taxon>Eresoidea</taxon>
        <taxon>Eresidae</taxon>
        <taxon>Stegodyphus</taxon>
    </lineage>
</organism>
<evidence type="ECO:0000256" key="1">
    <source>
        <dbReference type="SAM" id="Phobius"/>
    </source>
</evidence>
<proteinExistence type="predicted"/>
<feature type="non-terminal residue" evidence="2">
    <location>
        <position position="104"/>
    </location>
</feature>
<keyword evidence="1" id="KW-0812">Transmembrane</keyword>
<sequence length="104" mass="11463">MATFANDNELAVTAPTSNTTADVIRTSMAPSVVAPPFYRIPTTTLSPGHAAILEMHANSQSNAIIYVVVVLALYILGMSIVVIKYIRTERYEARLTRLFHDLVR</sequence>
<gene>
    <name evidence="2" type="ORF">X975_26292</name>
</gene>